<proteinExistence type="predicted"/>
<protein>
    <submittedName>
        <fullName evidence="1">Imm1 family immunity protein</fullName>
    </submittedName>
</protein>
<name>A0ABU4MGQ3_9ACTN</name>
<organism evidence="1 2">
    <name type="scientific">Streptomyces caniscabiei</name>
    <dbReference type="NCBI Taxonomy" id="2746961"/>
    <lineage>
        <taxon>Bacteria</taxon>
        <taxon>Bacillati</taxon>
        <taxon>Actinomycetota</taxon>
        <taxon>Actinomycetes</taxon>
        <taxon>Kitasatosporales</taxon>
        <taxon>Streptomycetaceae</taxon>
        <taxon>Streptomyces</taxon>
    </lineage>
</organism>
<evidence type="ECO:0000313" key="1">
    <source>
        <dbReference type="EMBL" id="MDX3035987.1"/>
    </source>
</evidence>
<dbReference type="InterPro" id="IPR025680">
    <property type="entry name" value="DddI"/>
</dbReference>
<keyword evidence="2" id="KW-1185">Reference proteome</keyword>
<dbReference type="Pfam" id="PF14430">
    <property type="entry name" value="Imm1"/>
    <property type="match status" value="1"/>
</dbReference>
<dbReference type="RefSeq" id="WP_045560844.1">
    <property type="nucleotide sequence ID" value="NZ_JABXWF010000004.1"/>
</dbReference>
<evidence type="ECO:0000313" key="2">
    <source>
        <dbReference type="Proteomes" id="UP001282474"/>
    </source>
</evidence>
<comment type="caution">
    <text evidence="1">The sequence shown here is derived from an EMBL/GenBank/DDBJ whole genome shotgun (WGS) entry which is preliminary data.</text>
</comment>
<reference evidence="1 2" key="1">
    <citation type="journal article" date="2023" name="Microb. Genom.">
        <title>Mesoterricola silvestris gen. nov., sp. nov., Mesoterricola sediminis sp. nov., Geothrix oryzae sp. nov., Geothrix edaphica sp. nov., Geothrix rubra sp. nov., and Geothrix limicola sp. nov., six novel members of Acidobacteriota isolated from soils.</title>
        <authorList>
            <person name="Weisberg A.J."/>
            <person name="Pearce E."/>
            <person name="Kramer C.G."/>
            <person name="Chang J.H."/>
            <person name="Clarke C.R."/>
        </authorList>
    </citation>
    <scope>NUCLEOTIDE SEQUENCE [LARGE SCALE GENOMIC DNA]</scope>
    <source>
        <strain evidence="1 2">NE20-4-1</strain>
    </source>
</reference>
<dbReference type="EMBL" id="JARAWJ010000001">
    <property type="protein sequence ID" value="MDX3035987.1"/>
    <property type="molecule type" value="Genomic_DNA"/>
</dbReference>
<gene>
    <name evidence="1" type="ORF">PV383_02200</name>
</gene>
<dbReference type="Proteomes" id="UP001282474">
    <property type="component" value="Unassembled WGS sequence"/>
</dbReference>
<accession>A0ABU4MGQ3</accession>
<sequence length="181" mass="20318">MILSVSYGSGWHHAETWEEKARLITQVMETLQSEGRTGQWYTPGEDAWFSLSEERHDDSRPVADNYLRVAVNRSTGYGGLVWGVTEDSPRRGGIHNSVWVSDNPLPPAFDPRVVSDPGYPLFHDPCSTLPVPRVRAAVEEFCRTDTGDRPRCVQWVPGHLNGERLDKAPMVDLVENSDPFA</sequence>